<proteinExistence type="inferred from homology"/>
<protein>
    <submittedName>
        <fullName evidence="7">Tyrosine-type recombinase/integrase</fullName>
    </submittedName>
</protein>
<dbReference type="PANTHER" id="PTHR30629">
    <property type="entry name" value="PROPHAGE INTEGRASE"/>
    <property type="match status" value="1"/>
</dbReference>
<dbReference type="InterPro" id="IPR013762">
    <property type="entry name" value="Integrase-like_cat_sf"/>
</dbReference>
<evidence type="ECO:0000259" key="6">
    <source>
        <dbReference type="Pfam" id="PF14659"/>
    </source>
</evidence>
<dbReference type="GO" id="GO:0003677">
    <property type="term" value="F:DNA binding"/>
    <property type="evidence" value="ECO:0007669"/>
    <property type="project" value="UniProtKB-KW"/>
</dbReference>
<evidence type="ECO:0000259" key="5">
    <source>
        <dbReference type="Pfam" id="PF00589"/>
    </source>
</evidence>
<sequence>MRSKGWDIPKIRNKTTGELEAGNIIYVLGTVDGKFYRKSTGKEANKLNIAWIKKNARDVLLKLIDKQGIEKEEKVSLEEYGIKVIQATARARNVNTQKEKEGYFRNHILPYFHEKKIFFLEDIKTTEIELWQNKMLKEKSTSTVKKCKDTLSLIMNKAVADDIISKNYVSLSDSITVVTTKRVPYTTGEVTTLLKESDGWFKVFLYLVFSTGLRTGEAIGLMWDDIDFENGFIDLKRSITKGRVTEKNGNCSIDEFIKNDFKIKVFNNTNKTKNHTRPIPLDNTTRDILLQYYKKRTQDNWIFISSKTNSCFADSTTVNKYYWKPLLNKTKIEDKDLYTSRHTYISIMKNNGADDAWLKSIGGWTQSSRMLNDVYFTHESNERDTALANNFFYNLDKVKAE</sequence>
<keyword evidence="2" id="KW-0229">DNA integration</keyword>
<dbReference type="Gene3D" id="1.10.150.130">
    <property type="match status" value="1"/>
</dbReference>
<dbReference type="Gene3D" id="1.10.443.10">
    <property type="entry name" value="Intergrase catalytic core"/>
    <property type="match status" value="1"/>
</dbReference>
<dbReference type="CDD" id="cd01189">
    <property type="entry name" value="INT_ICEBs1_C_like"/>
    <property type="match status" value="1"/>
</dbReference>
<dbReference type="InterPro" id="IPR050808">
    <property type="entry name" value="Phage_Integrase"/>
</dbReference>
<dbReference type="AlphaFoldDB" id="A0AAU0P2G6"/>
<evidence type="ECO:0000256" key="4">
    <source>
        <dbReference type="ARBA" id="ARBA00023172"/>
    </source>
</evidence>
<evidence type="ECO:0000313" key="7">
    <source>
        <dbReference type="EMBL" id="WPD03351.1"/>
    </source>
</evidence>
<dbReference type="SUPFAM" id="SSF56349">
    <property type="entry name" value="DNA breaking-rejoining enzymes"/>
    <property type="match status" value="1"/>
</dbReference>
<dbReference type="Pfam" id="PF00589">
    <property type="entry name" value="Phage_integrase"/>
    <property type="match status" value="1"/>
</dbReference>
<dbReference type="Proteomes" id="UP001301420">
    <property type="component" value="Chromosome"/>
</dbReference>
<evidence type="ECO:0000256" key="1">
    <source>
        <dbReference type="ARBA" id="ARBA00008857"/>
    </source>
</evidence>
<evidence type="ECO:0000313" key="8">
    <source>
        <dbReference type="Proteomes" id="UP001301420"/>
    </source>
</evidence>
<reference evidence="7 8" key="1">
    <citation type="submission" date="2023-06" db="EMBL/GenBank/DDBJ databases">
        <title>Characterization of Arcobacter Isolates from Retail Chicken Sold in Supermarkets in Tbilisi, Georgia.</title>
        <authorList>
            <person name="Riediger M."/>
            <person name="Zautner A.E."/>
        </authorList>
    </citation>
    <scope>NUCLEOTIDE SEQUENCE [LARGE SCALE GENOMIC DNA]</scope>
    <source>
        <strain evidence="7 8">DSM 115972</strain>
    </source>
</reference>
<dbReference type="InterPro" id="IPR004107">
    <property type="entry name" value="Integrase_SAM-like_N"/>
</dbReference>
<dbReference type="InterPro" id="IPR002104">
    <property type="entry name" value="Integrase_catalytic"/>
</dbReference>
<comment type="similarity">
    <text evidence="1">Belongs to the 'phage' integrase family.</text>
</comment>
<keyword evidence="3" id="KW-0238">DNA-binding</keyword>
<evidence type="ECO:0000256" key="3">
    <source>
        <dbReference type="ARBA" id="ARBA00023125"/>
    </source>
</evidence>
<keyword evidence="4" id="KW-0233">DNA recombination</keyword>
<keyword evidence="8" id="KW-1185">Reference proteome</keyword>
<evidence type="ECO:0000256" key="2">
    <source>
        <dbReference type="ARBA" id="ARBA00022908"/>
    </source>
</evidence>
<feature type="domain" description="Tyr recombinase" evidence="5">
    <location>
        <begin position="189"/>
        <end position="370"/>
    </location>
</feature>
<dbReference type="PANTHER" id="PTHR30629:SF2">
    <property type="entry name" value="PROPHAGE INTEGRASE INTS-RELATED"/>
    <property type="match status" value="1"/>
</dbReference>
<accession>A0AAU0P2G6</accession>
<name>A0AAU0P2G6_9BACT</name>
<organism evidence="7 8">
    <name type="scientific">Arcobacter cryaerophilus gv. pseudocryaerophilus</name>
    <dbReference type="NCBI Taxonomy" id="2933791"/>
    <lineage>
        <taxon>Bacteria</taxon>
        <taxon>Pseudomonadati</taxon>
        <taxon>Campylobacterota</taxon>
        <taxon>Epsilonproteobacteria</taxon>
        <taxon>Campylobacterales</taxon>
        <taxon>Arcobacteraceae</taxon>
        <taxon>Aliarcobacter</taxon>
    </lineage>
</organism>
<dbReference type="EMBL" id="CP129950">
    <property type="protein sequence ID" value="WPD03351.1"/>
    <property type="molecule type" value="Genomic_DNA"/>
</dbReference>
<gene>
    <name evidence="7" type="ORF">QUR79_00295</name>
</gene>
<dbReference type="InterPro" id="IPR011010">
    <property type="entry name" value="DNA_brk_join_enz"/>
</dbReference>
<dbReference type="GO" id="GO:0015074">
    <property type="term" value="P:DNA integration"/>
    <property type="evidence" value="ECO:0007669"/>
    <property type="project" value="UniProtKB-KW"/>
</dbReference>
<dbReference type="GO" id="GO:0006310">
    <property type="term" value="P:DNA recombination"/>
    <property type="evidence" value="ECO:0007669"/>
    <property type="project" value="UniProtKB-KW"/>
</dbReference>
<dbReference type="Pfam" id="PF14659">
    <property type="entry name" value="Phage_int_SAM_3"/>
    <property type="match status" value="1"/>
</dbReference>
<feature type="domain" description="Integrase SAM-like N-terminal" evidence="6">
    <location>
        <begin position="95"/>
        <end position="136"/>
    </location>
</feature>
<dbReference type="RefSeq" id="WP_390839380.1">
    <property type="nucleotide sequence ID" value="NZ_CP129950.1"/>
</dbReference>
<dbReference type="InterPro" id="IPR010998">
    <property type="entry name" value="Integrase_recombinase_N"/>
</dbReference>